<sequence length="260" mass="27536">MTLEDGVRYSVTGGVATVTFDRPDRNNSMDLAMERRYGELLRSLETDTGVRAIVLTGAGRAFCPGADLDVLAGVSPGNEVDFQVEHVQAAAFAGKPVIAAVNGGCAGLGFVIACTADVRFAAAGAKFTTAFARRGLIAEYGIAQLLPGLVGRGRAMDLLLSGRTFTAEQAHSYGLVQEVFPGDELLAAAEAYARELAAFSAPRSMAVMKRQVLDEASIPLEEAGLRAAALMNDSFTHPESKEGVVSWLERRPPQFPPYPA</sequence>
<dbReference type="KEGG" id="kphy:AOZ06_45495"/>
<dbReference type="PANTHER" id="PTHR43459">
    <property type="entry name" value="ENOYL-COA HYDRATASE"/>
    <property type="match status" value="1"/>
</dbReference>
<evidence type="ECO:0000313" key="1">
    <source>
        <dbReference type="EMBL" id="ALG13158.1"/>
    </source>
</evidence>
<protein>
    <submittedName>
        <fullName evidence="1">Enoyl-CoA hydratase</fullName>
    </submittedName>
</protein>
<dbReference type="OrthoDB" id="9777711at2"/>
<dbReference type="EMBL" id="CP012752">
    <property type="protein sequence ID" value="ALG13158.1"/>
    <property type="molecule type" value="Genomic_DNA"/>
</dbReference>
<dbReference type="Pfam" id="PF00378">
    <property type="entry name" value="ECH_1"/>
    <property type="match status" value="1"/>
</dbReference>
<dbReference type="PANTHER" id="PTHR43459:SF1">
    <property type="entry name" value="EG:BACN32G11.4 PROTEIN"/>
    <property type="match status" value="1"/>
</dbReference>
<proteinExistence type="predicted"/>
<evidence type="ECO:0000313" key="2">
    <source>
        <dbReference type="Proteomes" id="UP000063699"/>
    </source>
</evidence>
<dbReference type="InterPro" id="IPR029045">
    <property type="entry name" value="ClpP/crotonase-like_dom_sf"/>
</dbReference>
<dbReference type="InterPro" id="IPR001753">
    <property type="entry name" value="Enoyl-CoA_hydra/iso"/>
</dbReference>
<dbReference type="RefSeq" id="WP_054295047.1">
    <property type="nucleotide sequence ID" value="NZ_CP012752.1"/>
</dbReference>
<organism evidence="1 2">
    <name type="scientific">Kibdelosporangium phytohabitans</name>
    <dbReference type="NCBI Taxonomy" id="860235"/>
    <lineage>
        <taxon>Bacteria</taxon>
        <taxon>Bacillati</taxon>
        <taxon>Actinomycetota</taxon>
        <taxon>Actinomycetes</taxon>
        <taxon>Pseudonocardiales</taxon>
        <taxon>Pseudonocardiaceae</taxon>
        <taxon>Kibdelosporangium</taxon>
    </lineage>
</organism>
<dbReference type="Proteomes" id="UP000063699">
    <property type="component" value="Chromosome"/>
</dbReference>
<keyword evidence="2" id="KW-1185">Reference proteome</keyword>
<gene>
    <name evidence="1" type="ORF">AOZ06_45495</name>
</gene>
<name>A0A0N9IDL9_9PSEU</name>
<dbReference type="SUPFAM" id="SSF52096">
    <property type="entry name" value="ClpP/crotonase"/>
    <property type="match status" value="1"/>
</dbReference>
<dbReference type="GO" id="GO:0003824">
    <property type="term" value="F:catalytic activity"/>
    <property type="evidence" value="ECO:0007669"/>
    <property type="project" value="UniProtKB-ARBA"/>
</dbReference>
<accession>A0A0N9IDL9</accession>
<dbReference type="AlphaFoldDB" id="A0A0N9IDL9"/>
<dbReference type="Gene3D" id="3.90.226.10">
    <property type="entry name" value="2-enoyl-CoA Hydratase, Chain A, domain 1"/>
    <property type="match status" value="1"/>
</dbReference>
<dbReference type="STRING" id="860235.AOZ06_45495"/>
<dbReference type="CDD" id="cd06558">
    <property type="entry name" value="crotonase-like"/>
    <property type="match status" value="1"/>
</dbReference>
<reference evidence="1 2" key="1">
    <citation type="submission" date="2015-07" db="EMBL/GenBank/DDBJ databases">
        <title>Genome sequencing of Kibdelosporangium phytohabitans.</title>
        <authorList>
            <person name="Qin S."/>
            <person name="Xing K."/>
        </authorList>
    </citation>
    <scope>NUCLEOTIDE SEQUENCE [LARGE SCALE GENOMIC DNA]</scope>
    <source>
        <strain evidence="1 2">KLBMP1111</strain>
    </source>
</reference>